<sequence>MENSVSLAEPVSFLFLHNILNWMIMMLQKLSLYFPFSTCVSLLLDELPPKCKTSRHGDQGISLSSEDMEVVMDSVGLSRNHEGEHLKEETASDDISSLFEEREPSLDEVKAAFHIFDENNDGYIDAGELQRVLLKLGFTEGLELDACMSMITIYDENHDGKIGFTEFVKLMEISFC</sequence>
<keyword evidence="1" id="KW-0479">Metal-binding</keyword>
<dbReference type="SUPFAM" id="SSF47473">
    <property type="entry name" value="EF-hand"/>
    <property type="match status" value="1"/>
</dbReference>
<evidence type="ECO:0000256" key="3">
    <source>
        <dbReference type="ARBA" id="ARBA00022837"/>
    </source>
</evidence>
<dbReference type="PROSITE" id="PS50222">
    <property type="entry name" value="EF_HAND_2"/>
    <property type="match status" value="2"/>
</dbReference>
<dbReference type="SMART" id="SM00054">
    <property type="entry name" value="EFh"/>
    <property type="match status" value="2"/>
</dbReference>
<dbReference type="PROSITE" id="PS00018">
    <property type="entry name" value="EF_HAND_1"/>
    <property type="match status" value="2"/>
</dbReference>
<dbReference type="GO" id="GO:0005509">
    <property type="term" value="F:calcium ion binding"/>
    <property type="evidence" value="ECO:0007669"/>
    <property type="project" value="InterPro"/>
</dbReference>
<protein>
    <recommendedName>
        <fullName evidence="4">EF-hand domain-containing protein</fullName>
    </recommendedName>
</protein>
<gene>
    <name evidence="5" type="ORF">B296_00000023</name>
</gene>
<dbReference type="Proteomes" id="UP000287651">
    <property type="component" value="Unassembled WGS sequence"/>
</dbReference>
<dbReference type="AlphaFoldDB" id="A0A427ALX9"/>
<keyword evidence="3" id="KW-0106">Calcium</keyword>
<dbReference type="Gene3D" id="1.10.238.10">
    <property type="entry name" value="EF-hand"/>
    <property type="match status" value="1"/>
</dbReference>
<reference evidence="5 6" key="1">
    <citation type="journal article" date="2014" name="Agronomy (Basel)">
        <title>A Draft Genome Sequence for Ensete ventricosum, the Drought-Tolerant Tree Against Hunger.</title>
        <authorList>
            <person name="Harrison J."/>
            <person name="Moore K.A."/>
            <person name="Paszkiewicz K."/>
            <person name="Jones T."/>
            <person name="Grant M."/>
            <person name="Ambacheew D."/>
            <person name="Muzemil S."/>
            <person name="Studholme D.J."/>
        </authorList>
    </citation>
    <scope>NUCLEOTIDE SEQUENCE [LARGE SCALE GENOMIC DNA]</scope>
</reference>
<keyword evidence="2" id="KW-0677">Repeat</keyword>
<dbReference type="InterPro" id="IPR011992">
    <property type="entry name" value="EF-hand-dom_pair"/>
</dbReference>
<dbReference type="InterPro" id="IPR002048">
    <property type="entry name" value="EF_hand_dom"/>
</dbReference>
<evidence type="ECO:0000313" key="5">
    <source>
        <dbReference type="EMBL" id="RRT77263.1"/>
    </source>
</evidence>
<dbReference type="Pfam" id="PF13499">
    <property type="entry name" value="EF-hand_7"/>
    <property type="match status" value="1"/>
</dbReference>
<dbReference type="EMBL" id="AMZH03001974">
    <property type="protein sequence ID" value="RRT77263.1"/>
    <property type="molecule type" value="Genomic_DNA"/>
</dbReference>
<organism evidence="5 6">
    <name type="scientific">Ensete ventricosum</name>
    <name type="common">Abyssinian banana</name>
    <name type="synonym">Musa ensete</name>
    <dbReference type="NCBI Taxonomy" id="4639"/>
    <lineage>
        <taxon>Eukaryota</taxon>
        <taxon>Viridiplantae</taxon>
        <taxon>Streptophyta</taxon>
        <taxon>Embryophyta</taxon>
        <taxon>Tracheophyta</taxon>
        <taxon>Spermatophyta</taxon>
        <taxon>Magnoliopsida</taxon>
        <taxon>Liliopsida</taxon>
        <taxon>Zingiberales</taxon>
        <taxon>Musaceae</taxon>
        <taxon>Ensete</taxon>
    </lineage>
</organism>
<accession>A0A427ALX9</accession>
<proteinExistence type="predicted"/>
<evidence type="ECO:0000313" key="6">
    <source>
        <dbReference type="Proteomes" id="UP000287651"/>
    </source>
</evidence>
<dbReference type="PANTHER" id="PTHR10891">
    <property type="entry name" value="EF-HAND CALCIUM-BINDING DOMAIN CONTAINING PROTEIN"/>
    <property type="match status" value="1"/>
</dbReference>
<evidence type="ECO:0000259" key="4">
    <source>
        <dbReference type="PROSITE" id="PS50222"/>
    </source>
</evidence>
<comment type="caution">
    <text evidence="5">The sequence shown here is derived from an EMBL/GenBank/DDBJ whole genome shotgun (WGS) entry which is preliminary data.</text>
</comment>
<evidence type="ECO:0000256" key="2">
    <source>
        <dbReference type="ARBA" id="ARBA00022737"/>
    </source>
</evidence>
<dbReference type="CDD" id="cd00051">
    <property type="entry name" value="EFh"/>
    <property type="match status" value="1"/>
</dbReference>
<feature type="domain" description="EF-hand" evidence="4">
    <location>
        <begin position="104"/>
        <end position="139"/>
    </location>
</feature>
<name>A0A427ALX9_ENSVE</name>
<dbReference type="InterPro" id="IPR039647">
    <property type="entry name" value="EF_hand_pair_protein_CML-like"/>
</dbReference>
<evidence type="ECO:0000256" key="1">
    <source>
        <dbReference type="ARBA" id="ARBA00022723"/>
    </source>
</evidence>
<feature type="domain" description="EF-hand" evidence="4">
    <location>
        <begin position="142"/>
        <end position="176"/>
    </location>
</feature>
<dbReference type="InterPro" id="IPR018247">
    <property type="entry name" value="EF_Hand_1_Ca_BS"/>
</dbReference>